<keyword evidence="3" id="KW-0560">Oxidoreductase</keyword>
<comment type="caution">
    <text evidence="5">The sequence shown here is derived from an EMBL/GenBank/DDBJ whole genome shotgun (WGS) entry which is preliminary data.</text>
</comment>
<dbReference type="Gene3D" id="3.50.50.60">
    <property type="entry name" value="FAD/NAD(P)-binding domain"/>
    <property type="match status" value="1"/>
</dbReference>
<dbReference type="Proteomes" id="UP000799764">
    <property type="component" value="Unassembled WGS sequence"/>
</dbReference>
<dbReference type="PROSITE" id="PS51257">
    <property type="entry name" value="PROKAR_LIPOPROTEIN"/>
    <property type="match status" value="1"/>
</dbReference>
<name>A0A9P4PEY5_9PLEO</name>
<dbReference type="AlphaFoldDB" id="A0A9P4PEY5"/>
<dbReference type="PANTHER" id="PTHR46865:SF2">
    <property type="entry name" value="MONOOXYGENASE"/>
    <property type="match status" value="1"/>
</dbReference>
<dbReference type="PRINTS" id="PR00420">
    <property type="entry name" value="RNGMNOXGNASE"/>
</dbReference>
<accession>A0A9P4PEY5</accession>
<evidence type="ECO:0000256" key="1">
    <source>
        <dbReference type="ARBA" id="ARBA00022630"/>
    </source>
</evidence>
<dbReference type="InterPro" id="IPR002938">
    <property type="entry name" value="FAD-bd"/>
</dbReference>
<evidence type="ECO:0000259" key="4">
    <source>
        <dbReference type="Pfam" id="PF01494"/>
    </source>
</evidence>
<keyword evidence="6" id="KW-1185">Reference proteome</keyword>
<dbReference type="OrthoDB" id="655030at2759"/>
<evidence type="ECO:0000313" key="6">
    <source>
        <dbReference type="Proteomes" id="UP000799764"/>
    </source>
</evidence>
<dbReference type="SUPFAM" id="SSF51905">
    <property type="entry name" value="FAD/NAD(P)-binding domain"/>
    <property type="match status" value="1"/>
</dbReference>
<dbReference type="GO" id="GO:0016491">
    <property type="term" value="F:oxidoreductase activity"/>
    <property type="evidence" value="ECO:0007669"/>
    <property type="project" value="UniProtKB-KW"/>
</dbReference>
<evidence type="ECO:0000313" key="5">
    <source>
        <dbReference type="EMBL" id="KAF2442770.1"/>
    </source>
</evidence>
<dbReference type="EMBL" id="MU001503">
    <property type="protein sequence ID" value="KAF2442770.1"/>
    <property type="molecule type" value="Genomic_DNA"/>
</dbReference>
<reference evidence="5" key="1">
    <citation type="journal article" date="2020" name="Stud. Mycol.">
        <title>101 Dothideomycetes genomes: a test case for predicting lifestyles and emergence of pathogens.</title>
        <authorList>
            <person name="Haridas S."/>
            <person name="Albert R."/>
            <person name="Binder M."/>
            <person name="Bloem J."/>
            <person name="Labutti K."/>
            <person name="Salamov A."/>
            <person name="Andreopoulos B."/>
            <person name="Baker S."/>
            <person name="Barry K."/>
            <person name="Bills G."/>
            <person name="Bluhm B."/>
            <person name="Cannon C."/>
            <person name="Castanera R."/>
            <person name="Culley D."/>
            <person name="Daum C."/>
            <person name="Ezra D."/>
            <person name="Gonzalez J."/>
            <person name="Henrissat B."/>
            <person name="Kuo A."/>
            <person name="Liang C."/>
            <person name="Lipzen A."/>
            <person name="Lutzoni F."/>
            <person name="Magnuson J."/>
            <person name="Mondo S."/>
            <person name="Nolan M."/>
            <person name="Ohm R."/>
            <person name="Pangilinan J."/>
            <person name="Park H.-J."/>
            <person name="Ramirez L."/>
            <person name="Alfaro M."/>
            <person name="Sun H."/>
            <person name="Tritt A."/>
            <person name="Yoshinaga Y."/>
            <person name="Zwiers L.-H."/>
            <person name="Turgeon B."/>
            <person name="Goodwin S."/>
            <person name="Spatafora J."/>
            <person name="Crous P."/>
            <person name="Grigoriev I."/>
        </authorList>
    </citation>
    <scope>NUCLEOTIDE SEQUENCE</scope>
    <source>
        <strain evidence="5">CBS 690.94</strain>
    </source>
</reference>
<gene>
    <name evidence="5" type="ORF">P171DRAFT_390639</name>
</gene>
<evidence type="ECO:0000256" key="3">
    <source>
        <dbReference type="ARBA" id="ARBA00023002"/>
    </source>
</evidence>
<sequence>MAPLKILVSGGGIAGSCLAWWLNKAKIDAQITIIERAPEPRTSGQAVDIRGAAVDVMKAMGLEQAIRNKNTTEVGFEFVYSDGVSKSRIAATGDDKNQSFTSEYEILRADLANIFYDATKDMKNIEYIFNETINDLVQDAQADKVHVTFANHLPQAYYDVVVGADGQMSQTRRLAFGHGPQNGDYLRRLGEYMAFFTIPRIESDGQWAQWYPATRGRLLCTRPSPYNDTRALMGVVDWDLKRFSEIENLVKKRDEEGAKKWLAKEFEGAGWESQRILNSMTTTEDFYIQEIVQVKMGEEGFAKGRVALLGDAGYCPSPLSGMGTTLAIVGSYVLAGEIASSPSDIPAALQRYVTTLRPFSDHCQRLVPGMPQVLFPQSAWGLKIISMLTTVITSPIAQHIGPWVKMLLPRGFHRDRWQLLKQYSGMPVHV</sequence>
<dbReference type="PANTHER" id="PTHR46865">
    <property type="entry name" value="OXIDOREDUCTASE-RELATED"/>
    <property type="match status" value="1"/>
</dbReference>
<organism evidence="5 6">
    <name type="scientific">Karstenula rhodostoma CBS 690.94</name>
    <dbReference type="NCBI Taxonomy" id="1392251"/>
    <lineage>
        <taxon>Eukaryota</taxon>
        <taxon>Fungi</taxon>
        <taxon>Dikarya</taxon>
        <taxon>Ascomycota</taxon>
        <taxon>Pezizomycotina</taxon>
        <taxon>Dothideomycetes</taxon>
        <taxon>Pleosporomycetidae</taxon>
        <taxon>Pleosporales</taxon>
        <taxon>Massarineae</taxon>
        <taxon>Didymosphaeriaceae</taxon>
        <taxon>Karstenula</taxon>
    </lineage>
</organism>
<proteinExistence type="predicted"/>
<dbReference type="Gene3D" id="3.30.9.10">
    <property type="entry name" value="D-Amino Acid Oxidase, subunit A, domain 2"/>
    <property type="match status" value="1"/>
</dbReference>
<dbReference type="GO" id="GO:0071949">
    <property type="term" value="F:FAD binding"/>
    <property type="evidence" value="ECO:0007669"/>
    <property type="project" value="InterPro"/>
</dbReference>
<feature type="domain" description="FAD-binding" evidence="4">
    <location>
        <begin position="5"/>
        <end position="341"/>
    </location>
</feature>
<keyword evidence="1" id="KW-0285">Flavoprotein</keyword>
<protein>
    <submittedName>
        <fullName evidence="5">FAD/NAD(P)-binding domain-containing protein</fullName>
    </submittedName>
</protein>
<dbReference type="Pfam" id="PF01494">
    <property type="entry name" value="FAD_binding_3"/>
    <property type="match status" value="1"/>
</dbReference>
<dbReference type="InterPro" id="IPR051704">
    <property type="entry name" value="FAD_aromatic-hydroxylase"/>
</dbReference>
<dbReference type="InterPro" id="IPR036188">
    <property type="entry name" value="FAD/NAD-bd_sf"/>
</dbReference>
<evidence type="ECO:0000256" key="2">
    <source>
        <dbReference type="ARBA" id="ARBA00022827"/>
    </source>
</evidence>
<keyword evidence="2" id="KW-0274">FAD</keyword>